<comment type="subcellular location">
    <subcellularLocation>
        <location evidence="1">Membrane</location>
        <topology evidence="1">Single-pass membrane protein</topology>
    </subcellularLocation>
</comment>
<evidence type="ECO:0000256" key="4">
    <source>
        <dbReference type="ARBA" id="ARBA00023136"/>
    </source>
</evidence>
<keyword evidence="4" id="KW-0472">Membrane</keyword>
<reference evidence="6 7" key="1">
    <citation type="submission" date="2014-07" db="EMBL/GenBank/DDBJ databases">
        <title>Draft genome sequence of Thalassospira profundimaris S25-3-2.</title>
        <authorList>
            <person name="Lai Q."/>
            <person name="Shao Z."/>
        </authorList>
    </citation>
    <scope>NUCLEOTIDE SEQUENCE [LARGE SCALE GENOMIC DNA]</scope>
    <source>
        <strain evidence="6 7">S25-3-2</strain>
    </source>
</reference>
<proteinExistence type="predicted"/>
<keyword evidence="2" id="KW-0812">Transmembrane</keyword>
<gene>
    <name evidence="6" type="ORF">TH25_21325</name>
</gene>
<name>A0A367WT35_9PROT</name>
<dbReference type="GO" id="GO:0016020">
    <property type="term" value="C:membrane"/>
    <property type="evidence" value="ECO:0007669"/>
    <property type="project" value="UniProtKB-SubCell"/>
</dbReference>
<dbReference type="EMBL" id="JPWH01000024">
    <property type="protein sequence ID" value="RCK43691.1"/>
    <property type="molecule type" value="Genomic_DNA"/>
</dbReference>
<protein>
    <recommendedName>
        <fullName evidence="5">Bacterial virulence protein VirB8 domain-containing protein</fullName>
    </recommendedName>
</protein>
<feature type="domain" description="Bacterial virulence protein VirB8" evidence="5">
    <location>
        <begin position="29"/>
        <end position="233"/>
    </location>
</feature>
<dbReference type="Proteomes" id="UP000252517">
    <property type="component" value="Unassembled WGS sequence"/>
</dbReference>
<dbReference type="InterPro" id="IPR032710">
    <property type="entry name" value="NTF2-like_dom_sf"/>
</dbReference>
<dbReference type="SUPFAM" id="SSF54427">
    <property type="entry name" value="NTF2-like"/>
    <property type="match status" value="1"/>
</dbReference>
<evidence type="ECO:0000259" key="5">
    <source>
        <dbReference type="Pfam" id="PF04335"/>
    </source>
</evidence>
<dbReference type="Pfam" id="PF04335">
    <property type="entry name" value="VirB8"/>
    <property type="match status" value="1"/>
</dbReference>
<keyword evidence="3" id="KW-1133">Transmembrane helix</keyword>
<evidence type="ECO:0000313" key="6">
    <source>
        <dbReference type="EMBL" id="RCK43691.1"/>
    </source>
</evidence>
<dbReference type="Gene3D" id="3.10.450.230">
    <property type="entry name" value="VirB8 protein"/>
    <property type="match status" value="1"/>
</dbReference>
<sequence length="246" mass="27821">MARLTLLKRKRKDAPPLPKGRHASIAEHDPYGFQASHRRLAWMCRLLTASVVVLGAGQVVSLQTISALVPLKEKEFVFVRTYGADDRTYQIEPISKQVDGFDLFLEATARRFIRILLAIDPVTQEERLREASKLSSSAYWEQFRKERIASGELRDALDRGVVRKIDVETINRVASLTDDYKFAIDFIQTDTINGRPLGQPQRLRAYLSLITRPQKDVPVAEKYTNPFGLTVTGLVLRKRNPSGAGE</sequence>
<comment type="caution">
    <text evidence="6">The sequence shown here is derived from an EMBL/GenBank/DDBJ whole genome shotgun (WGS) entry which is preliminary data.</text>
</comment>
<dbReference type="InterPro" id="IPR007430">
    <property type="entry name" value="VirB8"/>
</dbReference>
<evidence type="ECO:0000313" key="7">
    <source>
        <dbReference type="Proteomes" id="UP000252517"/>
    </source>
</evidence>
<evidence type="ECO:0000256" key="2">
    <source>
        <dbReference type="ARBA" id="ARBA00022692"/>
    </source>
</evidence>
<evidence type="ECO:0000256" key="3">
    <source>
        <dbReference type="ARBA" id="ARBA00022989"/>
    </source>
</evidence>
<evidence type="ECO:0000256" key="1">
    <source>
        <dbReference type="ARBA" id="ARBA00004167"/>
    </source>
</evidence>
<accession>A0A367WT35</accession>
<dbReference type="AlphaFoldDB" id="A0A367WT35"/>
<dbReference type="OrthoDB" id="8446898at2"/>
<organism evidence="6 7">
    <name type="scientific">Thalassospira profundimaris</name>
    <dbReference type="NCBI Taxonomy" id="502049"/>
    <lineage>
        <taxon>Bacteria</taxon>
        <taxon>Pseudomonadati</taxon>
        <taxon>Pseudomonadota</taxon>
        <taxon>Alphaproteobacteria</taxon>
        <taxon>Rhodospirillales</taxon>
        <taxon>Thalassospiraceae</taxon>
        <taxon>Thalassospira</taxon>
    </lineage>
</organism>
<dbReference type="RefSeq" id="WP_114090152.1">
    <property type="nucleotide sequence ID" value="NZ_JPWH01000024.1"/>
</dbReference>